<accession>A0A7S0X8K9</accession>
<gene>
    <name evidence="2" type="ORF">MANT1106_LOCUS11794</name>
</gene>
<proteinExistence type="predicted"/>
<evidence type="ECO:0000313" key="2">
    <source>
        <dbReference type="EMBL" id="CAD8709111.1"/>
    </source>
</evidence>
<name>A0A7S0X8K9_9CHLO</name>
<sequence>MMAASPLRAARCATPLREAPRSSMSATLSRYLMVLGLLVVLATLLPAAVAHGDHGGHDHGHGDGNVHSGDHHDYDHHHDHDSDYSDYHHGQSKATYSDGGDYSDYGHGHEHEHEHGEGCSHGHEHDADDH</sequence>
<dbReference type="EMBL" id="HBFC01019709">
    <property type="protein sequence ID" value="CAD8709111.1"/>
    <property type="molecule type" value="Transcribed_RNA"/>
</dbReference>
<feature type="compositionally biased region" description="Basic and acidic residues" evidence="1">
    <location>
        <begin position="104"/>
        <end position="130"/>
    </location>
</feature>
<evidence type="ECO:0000256" key="1">
    <source>
        <dbReference type="SAM" id="MobiDB-lite"/>
    </source>
</evidence>
<dbReference type="AlphaFoldDB" id="A0A7S0X8K9"/>
<feature type="compositionally biased region" description="Basic and acidic residues" evidence="1">
    <location>
        <begin position="54"/>
        <end position="89"/>
    </location>
</feature>
<organism evidence="2">
    <name type="scientific">Mantoniella antarctica</name>
    <dbReference type="NCBI Taxonomy" id="81844"/>
    <lineage>
        <taxon>Eukaryota</taxon>
        <taxon>Viridiplantae</taxon>
        <taxon>Chlorophyta</taxon>
        <taxon>Mamiellophyceae</taxon>
        <taxon>Mamiellales</taxon>
        <taxon>Mamiellaceae</taxon>
        <taxon>Mantoniella</taxon>
    </lineage>
</organism>
<protein>
    <submittedName>
        <fullName evidence="2">Uncharacterized protein</fullName>
    </submittedName>
</protein>
<reference evidence="2" key="1">
    <citation type="submission" date="2021-01" db="EMBL/GenBank/DDBJ databases">
        <authorList>
            <person name="Corre E."/>
            <person name="Pelletier E."/>
            <person name="Niang G."/>
            <person name="Scheremetjew M."/>
            <person name="Finn R."/>
            <person name="Kale V."/>
            <person name="Holt S."/>
            <person name="Cochrane G."/>
            <person name="Meng A."/>
            <person name="Brown T."/>
            <person name="Cohen L."/>
        </authorList>
    </citation>
    <scope>NUCLEOTIDE SEQUENCE</scope>
    <source>
        <strain evidence="2">SL-175</strain>
    </source>
</reference>
<feature type="region of interest" description="Disordered" evidence="1">
    <location>
        <begin position="54"/>
        <end position="130"/>
    </location>
</feature>